<dbReference type="EMBL" id="CH476736">
    <property type="protein sequence ID" value="EIE82141.1"/>
    <property type="molecule type" value="Genomic_DNA"/>
</dbReference>
<dbReference type="Proteomes" id="UP000009138">
    <property type="component" value="Unassembled WGS sequence"/>
</dbReference>
<proteinExistence type="predicted"/>
<accession>I1C111</accession>
<reference evidence="1 2" key="1">
    <citation type="journal article" date="2009" name="PLoS Genet.">
        <title>Genomic analysis of the basal lineage fungus Rhizopus oryzae reveals a whole-genome duplication.</title>
        <authorList>
            <person name="Ma L.-J."/>
            <person name="Ibrahim A.S."/>
            <person name="Skory C."/>
            <person name="Grabherr M.G."/>
            <person name="Burger G."/>
            <person name="Butler M."/>
            <person name="Elias M."/>
            <person name="Idnurm A."/>
            <person name="Lang B.F."/>
            <person name="Sone T."/>
            <person name="Abe A."/>
            <person name="Calvo S.E."/>
            <person name="Corrochano L.M."/>
            <person name="Engels R."/>
            <person name="Fu J."/>
            <person name="Hansberg W."/>
            <person name="Kim J.-M."/>
            <person name="Kodira C.D."/>
            <person name="Koehrsen M.J."/>
            <person name="Liu B."/>
            <person name="Miranda-Saavedra D."/>
            <person name="O'Leary S."/>
            <person name="Ortiz-Castellanos L."/>
            <person name="Poulter R."/>
            <person name="Rodriguez-Romero J."/>
            <person name="Ruiz-Herrera J."/>
            <person name="Shen Y.-Q."/>
            <person name="Zeng Q."/>
            <person name="Galagan J."/>
            <person name="Birren B.W."/>
            <person name="Cuomo C.A."/>
            <person name="Wickes B.L."/>
        </authorList>
    </citation>
    <scope>NUCLEOTIDE SEQUENCE [LARGE SCALE GENOMIC DNA]</scope>
    <source>
        <strain evidence="2">RA 99-880 / ATCC MYA-4621 / FGSC 9543 / NRRL 43880</strain>
    </source>
</reference>
<organism evidence="1 2">
    <name type="scientific">Rhizopus delemar (strain RA 99-880 / ATCC MYA-4621 / FGSC 9543 / NRRL 43880)</name>
    <name type="common">Mucormycosis agent</name>
    <name type="synonym">Rhizopus arrhizus var. delemar</name>
    <dbReference type="NCBI Taxonomy" id="246409"/>
    <lineage>
        <taxon>Eukaryota</taxon>
        <taxon>Fungi</taxon>
        <taxon>Fungi incertae sedis</taxon>
        <taxon>Mucoromycota</taxon>
        <taxon>Mucoromycotina</taxon>
        <taxon>Mucoromycetes</taxon>
        <taxon>Mucorales</taxon>
        <taxon>Mucorineae</taxon>
        <taxon>Rhizopodaceae</taxon>
        <taxon>Rhizopus</taxon>
    </lineage>
</organism>
<dbReference type="InParanoid" id="I1C111"/>
<evidence type="ECO:0000313" key="2">
    <source>
        <dbReference type="Proteomes" id="UP000009138"/>
    </source>
</evidence>
<evidence type="ECO:0000313" key="1">
    <source>
        <dbReference type="EMBL" id="EIE82141.1"/>
    </source>
</evidence>
<gene>
    <name evidence="1" type="ORF">RO3G_06846</name>
</gene>
<protein>
    <submittedName>
        <fullName evidence="1">Uncharacterized protein</fullName>
    </submittedName>
</protein>
<dbReference type="VEuPathDB" id="FungiDB:RO3G_06846"/>
<sequence length="51" mass="5765">MGLIMELLRMDTPQVHAITRILRTPVFELPSSANNIGITFISIPEITWKAK</sequence>
<dbReference type="AlphaFoldDB" id="I1C111"/>
<name>I1C111_RHIO9</name>
<dbReference type="GeneID" id="93613817"/>
<keyword evidence="2" id="KW-1185">Reference proteome</keyword>
<dbReference type="RefSeq" id="XP_067517537.1">
    <property type="nucleotide sequence ID" value="XM_067661436.1"/>
</dbReference>